<comment type="caution">
    <text evidence="2">The sequence shown here is derived from an EMBL/GenBank/DDBJ whole genome shotgun (WGS) entry which is preliminary data.</text>
</comment>
<evidence type="ECO:0000256" key="1">
    <source>
        <dbReference type="SAM" id="SignalP"/>
    </source>
</evidence>
<dbReference type="InterPro" id="IPR015889">
    <property type="entry name" value="Intradiol_dOase_core"/>
</dbReference>
<dbReference type="PANTHER" id="PTHR34315">
    <property type="match status" value="1"/>
</dbReference>
<keyword evidence="2" id="KW-0560">Oxidoreductase</keyword>
<accession>A0AAN6Y034</accession>
<gene>
    <name evidence="2" type="ORF">QBC37DRAFT_350899</name>
</gene>
<keyword evidence="2" id="KW-0223">Dioxygenase</keyword>
<organism evidence="2 3">
    <name type="scientific">Rhypophila decipiens</name>
    <dbReference type="NCBI Taxonomy" id="261697"/>
    <lineage>
        <taxon>Eukaryota</taxon>
        <taxon>Fungi</taxon>
        <taxon>Dikarya</taxon>
        <taxon>Ascomycota</taxon>
        <taxon>Pezizomycotina</taxon>
        <taxon>Sordariomycetes</taxon>
        <taxon>Sordariomycetidae</taxon>
        <taxon>Sordariales</taxon>
        <taxon>Naviculisporaceae</taxon>
        <taxon>Rhypophila</taxon>
    </lineage>
</organism>
<reference evidence="2" key="1">
    <citation type="journal article" date="2023" name="Mol. Phylogenet. Evol.">
        <title>Genome-scale phylogeny and comparative genomics of the fungal order Sordariales.</title>
        <authorList>
            <person name="Hensen N."/>
            <person name="Bonometti L."/>
            <person name="Westerberg I."/>
            <person name="Brannstrom I.O."/>
            <person name="Guillou S."/>
            <person name="Cros-Aarteil S."/>
            <person name="Calhoun S."/>
            <person name="Haridas S."/>
            <person name="Kuo A."/>
            <person name="Mondo S."/>
            <person name="Pangilinan J."/>
            <person name="Riley R."/>
            <person name="LaButti K."/>
            <person name="Andreopoulos B."/>
            <person name="Lipzen A."/>
            <person name="Chen C."/>
            <person name="Yan M."/>
            <person name="Daum C."/>
            <person name="Ng V."/>
            <person name="Clum A."/>
            <person name="Steindorff A."/>
            <person name="Ohm R.A."/>
            <person name="Martin F."/>
            <person name="Silar P."/>
            <person name="Natvig D.O."/>
            <person name="Lalanne C."/>
            <person name="Gautier V."/>
            <person name="Ament-Velasquez S.L."/>
            <person name="Kruys A."/>
            <person name="Hutchinson M.I."/>
            <person name="Powell A.J."/>
            <person name="Barry K."/>
            <person name="Miller A.N."/>
            <person name="Grigoriev I.V."/>
            <person name="Debuchy R."/>
            <person name="Gladieux P."/>
            <person name="Hiltunen Thoren M."/>
            <person name="Johannesson H."/>
        </authorList>
    </citation>
    <scope>NUCLEOTIDE SEQUENCE</scope>
    <source>
        <strain evidence="2">PSN293</strain>
    </source>
</reference>
<name>A0AAN6Y034_9PEZI</name>
<reference evidence="2" key="2">
    <citation type="submission" date="2023-05" db="EMBL/GenBank/DDBJ databases">
        <authorList>
            <consortium name="Lawrence Berkeley National Laboratory"/>
            <person name="Steindorff A."/>
            <person name="Hensen N."/>
            <person name="Bonometti L."/>
            <person name="Westerberg I."/>
            <person name="Brannstrom I.O."/>
            <person name="Guillou S."/>
            <person name="Cros-Aarteil S."/>
            <person name="Calhoun S."/>
            <person name="Haridas S."/>
            <person name="Kuo A."/>
            <person name="Mondo S."/>
            <person name="Pangilinan J."/>
            <person name="Riley R."/>
            <person name="Labutti K."/>
            <person name="Andreopoulos B."/>
            <person name="Lipzen A."/>
            <person name="Chen C."/>
            <person name="Yanf M."/>
            <person name="Daum C."/>
            <person name="Ng V."/>
            <person name="Clum A."/>
            <person name="Ohm R."/>
            <person name="Martin F."/>
            <person name="Silar P."/>
            <person name="Natvig D."/>
            <person name="Lalanne C."/>
            <person name="Gautier V."/>
            <person name="Ament-Velasquez S.L."/>
            <person name="Kruys A."/>
            <person name="Hutchinson M.I."/>
            <person name="Powell A.J."/>
            <person name="Barry K."/>
            <person name="Miller A.N."/>
            <person name="Grigoriev I.V."/>
            <person name="Debuchy R."/>
            <person name="Gladieux P."/>
            <person name="Thoren M.H."/>
            <person name="Johannesson H."/>
        </authorList>
    </citation>
    <scope>NUCLEOTIDE SEQUENCE</scope>
    <source>
        <strain evidence="2">PSN293</strain>
    </source>
</reference>
<dbReference type="GO" id="GO:0016702">
    <property type="term" value="F:oxidoreductase activity, acting on single donors with incorporation of molecular oxygen, incorporation of two atoms of oxygen"/>
    <property type="evidence" value="ECO:0007669"/>
    <property type="project" value="InterPro"/>
</dbReference>
<dbReference type="SUPFAM" id="SSF49482">
    <property type="entry name" value="Aromatic compound dioxygenase"/>
    <property type="match status" value="1"/>
</dbReference>
<dbReference type="EMBL" id="MU858189">
    <property type="protein sequence ID" value="KAK4209939.1"/>
    <property type="molecule type" value="Genomic_DNA"/>
</dbReference>
<feature type="chain" id="PRO_5042934179" evidence="1">
    <location>
        <begin position="24"/>
        <end position="389"/>
    </location>
</feature>
<feature type="signal peptide" evidence="1">
    <location>
        <begin position="1"/>
        <end position="23"/>
    </location>
</feature>
<proteinExistence type="predicted"/>
<keyword evidence="1" id="KW-0732">Signal</keyword>
<dbReference type="GO" id="GO:0005506">
    <property type="term" value="F:iron ion binding"/>
    <property type="evidence" value="ECO:0007669"/>
    <property type="project" value="InterPro"/>
</dbReference>
<dbReference type="Gene3D" id="2.60.130.10">
    <property type="entry name" value="Aromatic compound dioxygenase"/>
    <property type="match status" value="1"/>
</dbReference>
<dbReference type="Proteomes" id="UP001301769">
    <property type="component" value="Unassembled WGS sequence"/>
</dbReference>
<dbReference type="PANTHER" id="PTHR34315:SF1">
    <property type="entry name" value="INTRADIOL RING-CLEAVAGE DIOXYGENASES DOMAIN-CONTAINING PROTEIN-RELATED"/>
    <property type="match status" value="1"/>
</dbReference>
<evidence type="ECO:0000313" key="2">
    <source>
        <dbReference type="EMBL" id="KAK4209939.1"/>
    </source>
</evidence>
<evidence type="ECO:0000313" key="3">
    <source>
        <dbReference type="Proteomes" id="UP001301769"/>
    </source>
</evidence>
<keyword evidence="3" id="KW-1185">Reference proteome</keyword>
<dbReference type="CDD" id="cd03457">
    <property type="entry name" value="intradiol_dioxygenase_like"/>
    <property type="match status" value="1"/>
</dbReference>
<protein>
    <submittedName>
        <fullName evidence="2">Intradiol ring-cleavage dioxygenase</fullName>
    </submittedName>
</protein>
<sequence length="389" mass="42095">MIMIMLPSLIVTLAIVPFISITACHPASHSDAEIQAELHLRHIVIQRSKQTLAKCSNSAAARAVGEEAIVRRAATAHTLRQQRGLQNDNILARRDKDSLLKWSSLSHSSPNQFSLSTDPSEIFSSNTTCALVPQTAIGPYYVSGELLRTNLTDSQPGIPIHLDMQFISTSNCLPVPESSPLLVDIWHCNSAGVYSGVSAPGQGGISSTHGRGVQQTDSDGVVQFGTLFPGHYAGRATHIHLMATSEVTLLPNNTFTGGKARHIGQLYFDQELVDEVESLSPYRENTQALVRNEDDGLAAVQATREYDPFMNYVFLGDKLEDGLLMWITIGIDLEADYSGRVFVAETFTGRGGDEEGTRTVDGVVSTSSSAAAMGRFGAMTMGWGWRLGL</sequence>
<dbReference type="AlphaFoldDB" id="A0AAN6Y034"/>